<dbReference type="PANTHER" id="PTHR31672">
    <property type="entry name" value="BNACNNG10540D PROTEIN"/>
    <property type="match status" value="1"/>
</dbReference>
<keyword evidence="4" id="KW-1185">Reference proteome</keyword>
<evidence type="ECO:0000259" key="2">
    <source>
        <dbReference type="PROSITE" id="PS50181"/>
    </source>
</evidence>
<gene>
    <name evidence="3" type="ORF">CITCOLO1_LOCUS9470</name>
</gene>
<dbReference type="EMBL" id="OZ021737">
    <property type="protein sequence ID" value="CAK9317565.1"/>
    <property type="molecule type" value="Genomic_DNA"/>
</dbReference>
<protein>
    <recommendedName>
        <fullName evidence="2">F-box domain-containing protein</fullName>
    </recommendedName>
</protein>
<dbReference type="SMART" id="SM00256">
    <property type="entry name" value="FBOX"/>
    <property type="match status" value="1"/>
</dbReference>
<dbReference type="InterPro" id="IPR001810">
    <property type="entry name" value="F-box_dom"/>
</dbReference>
<name>A0ABP0YAR9_9ROSI</name>
<proteinExistence type="predicted"/>
<dbReference type="CDD" id="cd22157">
    <property type="entry name" value="F-box_AtFBW1-like"/>
    <property type="match status" value="1"/>
</dbReference>
<reference evidence="3 4" key="1">
    <citation type="submission" date="2024-03" db="EMBL/GenBank/DDBJ databases">
        <authorList>
            <person name="Gkanogiannis A."/>
            <person name="Becerra Lopez-Lavalle L."/>
        </authorList>
    </citation>
    <scope>NUCLEOTIDE SEQUENCE [LARGE SCALE GENOMIC DNA]</scope>
</reference>
<dbReference type="Proteomes" id="UP001642487">
    <property type="component" value="Chromosome 3"/>
</dbReference>
<keyword evidence="1" id="KW-0812">Transmembrane</keyword>
<evidence type="ECO:0000313" key="3">
    <source>
        <dbReference type="EMBL" id="CAK9317565.1"/>
    </source>
</evidence>
<feature type="transmembrane region" description="Helical" evidence="1">
    <location>
        <begin position="44"/>
        <end position="65"/>
    </location>
</feature>
<keyword evidence="1" id="KW-0472">Membrane</keyword>
<dbReference type="Gene3D" id="1.20.1280.50">
    <property type="match status" value="1"/>
</dbReference>
<evidence type="ECO:0000313" key="4">
    <source>
        <dbReference type="Proteomes" id="UP001642487"/>
    </source>
</evidence>
<sequence length="479" mass="54058">MNRIEKAERVDEVGSTKKEGKGIHRRVVVEIPLRYSTYSVALNYFSIAALLLLLLLLPVISQIFLPMELGDARGDLGVTRKRKRNDGENNMLSNFSLDDLNQDILERVLSRLPTSAFFRLSSVCKRWKSVAASSSFKSACSDISARDPWFFMVDPHLNRSIVFDSTEKNWKKLNYPNLLHNCHLNSMPVAASGGLICFRNSSGNFIVSNPLTGSCSELPSVDLDQKNQSLHAIVMSADPDGCKGSYKLVLVYGQVPKLRFKVYRSTMGCWDDDVSLSRKVDDSIDFNFNDDTVVYFLSRTGNVVSTNMQRSPSKQYSSVITNKSGEDTVYFISSSGTIMACNLSKTCFVEYPRLLPVFSEYSIDVVECRGEMLVVMLSEFLETASLRVWRFDEETRTWHQIAALPPAMSHEWYGKKVDINCVGAGDQILICMNSNDLYTYLMCDLIENQWTVLPKCYMNGEAVEFMSAFSFEPRIEASV</sequence>
<dbReference type="Pfam" id="PF00646">
    <property type="entry name" value="F-box"/>
    <property type="match status" value="1"/>
</dbReference>
<dbReference type="InterPro" id="IPR036047">
    <property type="entry name" value="F-box-like_dom_sf"/>
</dbReference>
<dbReference type="SUPFAM" id="SSF50965">
    <property type="entry name" value="Galactose oxidase, central domain"/>
    <property type="match status" value="1"/>
</dbReference>
<evidence type="ECO:0000256" key="1">
    <source>
        <dbReference type="SAM" id="Phobius"/>
    </source>
</evidence>
<accession>A0ABP0YAR9</accession>
<keyword evidence="1" id="KW-1133">Transmembrane helix</keyword>
<feature type="domain" description="F-box" evidence="2">
    <location>
        <begin position="94"/>
        <end position="139"/>
    </location>
</feature>
<dbReference type="InterPro" id="IPR050796">
    <property type="entry name" value="SCF_F-box_component"/>
</dbReference>
<dbReference type="PANTHER" id="PTHR31672:SF7">
    <property type="entry name" value="F-BOX DOMAIN-CONTAINING PROTEIN"/>
    <property type="match status" value="1"/>
</dbReference>
<dbReference type="InterPro" id="IPR005174">
    <property type="entry name" value="KIB1-4_b-propeller"/>
</dbReference>
<dbReference type="Pfam" id="PF03478">
    <property type="entry name" value="Beta-prop_KIB1-4"/>
    <property type="match status" value="1"/>
</dbReference>
<dbReference type="PROSITE" id="PS50181">
    <property type="entry name" value="FBOX"/>
    <property type="match status" value="1"/>
</dbReference>
<dbReference type="InterPro" id="IPR011043">
    <property type="entry name" value="Gal_Oxase/kelch_b-propeller"/>
</dbReference>
<organism evidence="3 4">
    <name type="scientific">Citrullus colocynthis</name>
    <name type="common">colocynth</name>
    <dbReference type="NCBI Taxonomy" id="252529"/>
    <lineage>
        <taxon>Eukaryota</taxon>
        <taxon>Viridiplantae</taxon>
        <taxon>Streptophyta</taxon>
        <taxon>Embryophyta</taxon>
        <taxon>Tracheophyta</taxon>
        <taxon>Spermatophyta</taxon>
        <taxon>Magnoliopsida</taxon>
        <taxon>eudicotyledons</taxon>
        <taxon>Gunneridae</taxon>
        <taxon>Pentapetalae</taxon>
        <taxon>rosids</taxon>
        <taxon>fabids</taxon>
        <taxon>Cucurbitales</taxon>
        <taxon>Cucurbitaceae</taxon>
        <taxon>Benincaseae</taxon>
        <taxon>Citrullus</taxon>
    </lineage>
</organism>
<dbReference type="SUPFAM" id="SSF81383">
    <property type="entry name" value="F-box domain"/>
    <property type="match status" value="1"/>
</dbReference>